<protein>
    <recommendedName>
        <fullName evidence="1">diguanylate cyclase</fullName>
        <ecNumber evidence="1">2.7.7.65</ecNumber>
    </recommendedName>
</protein>
<evidence type="ECO:0000313" key="5">
    <source>
        <dbReference type="EMBL" id="QEN08093.1"/>
    </source>
</evidence>
<evidence type="ECO:0000256" key="1">
    <source>
        <dbReference type="ARBA" id="ARBA00012528"/>
    </source>
</evidence>
<dbReference type="Pfam" id="PF00990">
    <property type="entry name" value="GGDEF"/>
    <property type="match status" value="1"/>
</dbReference>
<dbReference type="EC" id="2.7.7.65" evidence="1"/>
<dbReference type="InterPro" id="IPR050469">
    <property type="entry name" value="Diguanylate_Cyclase"/>
</dbReference>
<dbReference type="NCBIfam" id="TIGR00254">
    <property type="entry name" value="GGDEF"/>
    <property type="match status" value="1"/>
</dbReference>
<dbReference type="Proteomes" id="UP000324209">
    <property type="component" value="Chromosome"/>
</dbReference>
<dbReference type="Pfam" id="PF00027">
    <property type="entry name" value="cNMP_binding"/>
    <property type="match status" value="1"/>
</dbReference>
<dbReference type="Gene3D" id="2.60.120.10">
    <property type="entry name" value="Jelly Rolls"/>
    <property type="match status" value="1"/>
</dbReference>
<dbReference type="InterPro" id="IPR000160">
    <property type="entry name" value="GGDEF_dom"/>
</dbReference>
<evidence type="ECO:0000256" key="2">
    <source>
        <dbReference type="ARBA" id="ARBA00034247"/>
    </source>
</evidence>
<dbReference type="SMART" id="SM00100">
    <property type="entry name" value="cNMP"/>
    <property type="match status" value="1"/>
</dbReference>
<dbReference type="EMBL" id="CP036150">
    <property type="protein sequence ID" value="QEN08093.1"/>
    <property type="molecule type" value="Genomic_DNA"/>
</dbReference>
<dbReference type="PROSITE" id="PS50887">
    <property type="entry name" value="GGDEF"/>
    <property type="match status" value="1"/>
</dbReference>
<dbReference type="PANTHER" id="PTHR45138">
    <property type="entry name" value="REGULATORY COMPONENTS OF SENSORY TRANSDUCTION SYSTEM"/>
    <property type="match status" value="1"/>
</dbReference>
<evidence type="ECO:0000259" key="4">
    <source>
        <dbReference type="PROSITE" id="PS50887"/>
    </source>
</evidence>
<gene>
    <name evidence="5" type="ORF">EXM22_08880</name>
</gene>
<proteinExistence type="predicted"/>
<dbReference type="KEGG" id="ock:EXM22_08880"/>
<keyword evidence="6" id="KW-1185">Reference proteome</keyword>
<dbReference type="InterPro" id="IPR018490">
    <property type="entry name" value="cNMP-bd_dom_sf"/>
</dbReference>
<dbReference type="PROSITE" id="PS50042">
    <property type="entry name" value="CNMP_BINDING_3"/>
    <property type="match status" value="1"/>
</dbReference>
<dbReference type="SMART" id="SM00267">
    <property type="entry name" value="GGDEF"/>
    <property type="match status" value="1"/>
</dbReference>
<dbReference type="InterPro" id="IPR043128">
    <property type="entry name" value="Rev_trsase/Diguanyl_cyclase"/>
</dbReference>
<dbReference type="InterPro" id="IPR000595">
    <property type="entry name" value="cNMP-bd_dom"/>
</dbReference>
<dbReference type="GO" id="GO:0052621">
    <property type="term" value="F:diguanylate cyclase activity"/>
    <property type="evidence" value="ECO:0007669"/>
    <property type="project" value="UniProtKB-EC"/>
</dbReference>
<dbReference type="SUPFAM" id="SSF51206">
    <property type="entry name" value="cAMP-binding domain-like"/>
    <property type="match status" value="1"/>
</dbReference>
<accession>A0A5C1QIV4</accession>
<dbReference type="CDD" id="cd01949">
    <property type="entry name" value="GGDEF"/>
    <property type="match status" value="1"/>
</dbReference>
<dbReference type="Gene3D" id="3.30.70.270">
    <property type="match status" value="1"/>
</dbReference>
<evidence type="ECO:0000259" key="3">
    <source>
        <dbReference type="PROSITE" id="PS50042"/>
    </source>
</evidence>
<feature type="domain" description="GGDEF" evidence="4">
    <location>
        <begin position="192"/>
        <end position="327"/>
    </location>
</feature>
<dbReference type="InterPro" id="IPR014710">
    <property type="entry name" value="RmlC-like_jellyroll"/>
</dbReference>
<evidence type="ECO:0000313" key="6">
    <source>
        <dbReference type="Proteomes" id="UP000324209"/>
    </source>
</evidence>
<reference evidence="5 6" key="1">
    <citation type="submission" date="2019-02" db="EMBL/GenBank/DDBJ databases">
        <title>Complete Genome Sequence and Methylome Analysis of free living Spirochaetas.</title>
        <authorList>
            <person name="Fomenkov A."/>
            <person name="Dubinina G."/>
            <person name="Leshcheva N."/>
            <person name="Mikheeva N."/>
            <person name="Grabovich M."/>
            <person name="Vincze T."/>
            <person name="Roberts R.J."/>
        </authorList>
    </citation>
    <scope>NUCLEOTIDE SEQUENCE [LARGE SCALE GENOMIC DNA]</scope>
    <source>
        <strain evidence="5 6">K2</strain>
    </source>
</reference>
<sequence length="345" mass="39034">MAKKLAFTKPVLLKQSGIFTSLLTHELRIIAKNSEYRNYRDGEPVFLTGESGNALYIVESGEVVIQKQDEYGPVIDFARFIEGNCFGELDMFTETKREASAYASRDTRLLVFPKAGTQFSDLLKEHPEISARILHKILVNIAVRIRGANSLIKENSPLMQELKKQVYRDKLTGINNHTYLMERIRKLIGDRKGFALIIVKPDNFKELNDNFGHEAGDSAIKVMARGLRDFIGDDSRTVRFKGNAMAVLCVGYNREEAYKVALEIRFFFNRLDVKDATGGKEFTLTASVGISLYPEHEIEPEALVFTTHELPLLGRRRGGISYYSPKTIRNANERNLCLSFPPGDD</sequence>
<feature type="domain" description="Cyclic nucleotide-binding" evidence="3">
    <location>
        <begin position="18"/>
        <end position="114"/>
    </location>
</feature>
<dbReference type="SUPFAM" id="SSF55073">
    <property type="entry name" value="Nucleotide cyclase"/>
    <property type="match status" value="1"/>
</dbReference>
<dbReference type="RefSeq" id="WP_149486173.1">
    <property type="nucleotide sequence ID" value="NZ_CP036150.1"/>
</dbReference>
<dbReference type="InterPro" id="IPR029787">
    <property type="entry name" value="Nucleotide_cyclase"/>
</dbReference>
<dbReference type="OrthoDB" id="9813903at2"/>
<organism evidence="5 6">
    <name type="scientific">Oceanispirochaeta crateris</name>
    <dbReference type="NCBI Taxonomy" id="2518645"/>
    <lineage>
        <taxon>Bacteria</taxon>
        <taxon>Pseudomonadati</taxon>
        <taxon>Spirochaetota</taxon>
        <taxon>Spirochaetia</taxon>
        <taxon>Spirochaetales</taxon>
        <taxon>Spirochaetaceae</taxon>
        <taxon>Oceanispirochaeta</taxon>
    </lineage>
</organism>
<name>A0A5C1QIV4_9SPIO</name>
<dbReference type="AlphaFoldDB" id="A0A5C1QIV4"/>
<dbReference type="PANTHER" id="PTHR45138:SF9">
    <property type="entry name" value="DIGUANYLATE CYCLASE DGCM-RELATED"/>
    <property type="match status" value="1"/>
</dbReference>
<dbReference type="CDD" id="cd00038">
    <property type="entry name" value="CAP_ED"/>
    <property type="match status" value="1"/>
</dbReference>
<comment type="catalytic activity">
    <reaction evidence="2">
        <text>2 GTP = 3',3'-c-di-GMP + 2 diphosphate</text>
        <dbReference type="Rhea" id="RHEA:24898"/>
        <dbReference type="ChEBI" id="CHEBI:33019"/>
        <dbReference type="ChEBI" id="CHEBI:37565"/>
        <dbReference type="ChEBI" id="CHEBI:58805"/>
        <dbReference type="EC" id="2.7.7.65"/>
    </reaction>
</comment>